<feature type="modified residue" description="4-aspartylphosphate" evidence="4">
    <location>
        <position position="57"/>
    </location>
</feature>
<evidence type="ECO:0000313" key="8">
    <source>
        <dbReference type="Proteomes" id="UP000741013"/>
    </source>
</evidence>
<organism evidence="7 8">
    <name type="scientific">Amycolatopsis magusensis</name>
    <dbReference type="NCBI Taxonomy" id="882444"/>
    <lineage>
        <taxon>Bacteria</taxon>
        <taxon>Bacillati</taxon>
        <taxon>Actinomycetota</taxon>
        <taxon>Actinomycetes</taxon>
        <taxon>Pseudonocardiales</taxon>
        <taxon>Pseudonocardiaceae</taxon>
        <taxon>Amycolatopsis</taxon>
    </lineage>
</organism>
<dbReference type="InterPro" id="IPR011006">
    <property type="entry name" value="CheY-like_superfamily"/>
</dbReference>
<evidence type="ECO:0000313" key="7">
    <source>
        <dbReference type="EMBL" id="MBP2181268.1"/>
    </source>
</evidence>
<dbReference type="InterPro" id="IPR001789">
    <property type="entry name" value="Sig_transdc_resp-reg_receiver"/>
</dbReference>
<keyword evidence="1" id="KW-0805">Transcription regulation</keyword>
<name>A0ABS4PQY8_9PSEU</name>
<accession>A0ABS4PQY8</accession>
<feature type="domain" description="Response regulatory" evidence="6">
    <location>
        <begin position="5"/>
        <end position="122"/>
    </location>
</feature>
<gene>
    <name evidence="7" type="ORF">JOM49_002794</name>
</gene>
<dbReference type="Pfam" id="PF00196">
    <property type="entry name" value="GerE"/>
    <property type="match status" value="1"/>
</dbReference>
<dbReference type="InterPro" id="IPR016032">
    <property type="entry name" value="Sig_transdc_resp-reg_C-effctor"/>
</dbReference>
<evidence type="ECO:0000256" key="1">
    <source>
        <dbReference type="ARBA" id="ARBA00023015"/>
    </source>
</evidence>
<dbReference type="PRINTS" id="PR00038">
    <property type="entry name" value="HTHLUXR"/>
</dbReference>
<dbReference type="CDD" id="cd06170">
    <property type="entry name" value="LuxR_C_like"/>
    <property type="match status" value="1"/>
</dbReference>
<keyword evidence="3" id="KW-0804">Transcription</keyword>
<dbReference type="EMBL" id="JAGGMS010000001">
    <property type="protein sequence ID" value="MBP2181268.1"/>
    <property type="molecule type" value="Genomic_DNA"/>
</dbReference>
<dbReference type="SUPFAM" id="SSF52172">
    <property type="entry name" value="CheY-like"/>
    <property type="match status" value="1"/>
</dbReference>
<evidence type="ECO:0000256" key="4">
    <source>
        <dbReference type="PROSITE-ProRule" id="PRU00169"/>
    </source>
</evidence>
<protein>
    <submittedName>
        <fullName evidence="7">Two-component system nitrate/nitrite response regulator NarL</fullName>
    </submittedName>
</protein>
<comment type="caution">
    <text evidence="7">The sequence shown here is derived from an EMBL/GenBank/DDBJ whole genome shotgun (WGS) entry which is preliminary data.</text>
</comment>
<dbReference type="PANTHER" id="PTHR44688">
    <property type="entry name" value="DNA-BINDING TRANSCRIPTIONAL ACTIVATOR DEVR_DOSR"/>
    <property type="match status" value="1"/>
</dbReference>
<dbReference type="PROSITE" id="PS50043">
    <property type="entry name" value="HTH_LUXR_2"/>
    <property type="match status" value="1"/>
</dbReference>
<evidence type="ECO:0000259" key="5">
    <source>
        <dbReference type="PROSITE" id="PS50043"/>
    </source>
</evidence>
<reference evidence="7 8" key="1">
    <citation type="submission" date="2021-03" db="EMBL/GenBank/DDBJ databases">
        <title>Sequencing the genomes of 1000 actinobacteria strains.</title>
        <authorList>
            <person name="Klenk H.-P."/>
        </authorList>
    </citation>
    <scope>NUCLEOTIDE SEQUENCE [LARGE SCALE GENOMIC DNA]</scope>
    <source>
        <strain evidence="7 8">DSM 45510</strain>
    </source>
</reference>
<dbReference type="SMART" id="SM00421">
    <property type="entry name" value="HTH_LUXR"/>
    <property type="match status" value="1"/>
</dbReference>
<proteinExistence type="predicted"/>
<keyword evidence="2" id="KW-0238">DNA-binding</keyword>
<dbReference type="Gene3D" id="3.40.50.2300">
    <property type="match status" value="1"/>
</dbReference>
<keyword evidence="8" id="KW-1185">Reference proteome</keyword>
<dbReference type="Proteomes" id="UP000741013">
    <property type="component" value="Unassembled WGS sequence"/>
</dbReference>
<dbReference type="PANTHER" id="PTHR44688:SF16">
    <property type="entry name" value="DNA-BINDING TRANSCRIPTIONAL ACTIVATOR DEVR_DOSR"/>
    <property type="match status" value="1"/>
</dbReference>
<dbReference type="SUPFAM" id="SSF46894">
    <property type="entry name" value="C-terminal effector domain of the bipartite response regulators"/>
    <property type="match status" value="1"/>
</dbReference>
<dbReference type="PROSITE" id="PS50110">
    <property type="entry name" value="RESPONSE_REGULATORY"/>
    <property type="match status" value="1"/>
</dbReference>
<evidence type="ECO:0000256" key="3">
    <source>
        <dbReference type="ARBA" id="ARBA00023163"/>
    </source>
</evidence>
<dbReference type="InterPro" id="IPR000792">
    <property type="entry name" value="Tscrpt_reg_LuxR_C"/>
</dbReference>
<evidence type="ECO:0000259" key="6">
    <source>
        <dbReference type="PROSITE" id="PS50110"/>
    </source>
</evidence>
<feature type="domain" description="HTH luxR-type" evidence="5">
    <location>
        <begin position="150"/>
        <end position="215"/>
    </location>
</feature>
<keyword evidence="4" id="KW-0597">Phosphoprotein</keyword>
<dbReference type="RefSeq" id="WP_209664715.1">
    <property type="nucleotide sequence ID" value="NZ_JAGGMS010000001.1"/>
</dbReference>
<evidence type="ECO:0000256" key="2">
    <source>
        <dbReference type="ARBA" id="ARBA00023125"/>
    </source>
</evidence>
<sequence length="230" mass="24165">MNPVRAFLVDDQELLAEALAAKLSAVGGLLVVGRSSTADPGLVDAVARARPHVITVDIQPVGPATANLLGRLGAAAPDARIVILTGSHDPVQAVVAARWGATAWVGKDSSTEHLVAVLHGVCVGKAYFSPDLLGFVLAELRADVQRVRDSNGPLDVLSARERDVLLGIVEGKRGSQIAAELFLSVNTVRTHTHNIFSKLKVHSRLEAASLARAAGMQPRIHSGLRKSPGQ</sequence>